<dbReference type="Gene3D" id="1.10.510.10">
    <property type="entry name" value="Transferase(Phosphotransferase) domain 1"/>
    <property type="match status" value="1"/>
</dbReference>
<dbReference type="Proteomes" id="UP000664417">
    <property type="component" value="Unassembled WGS sequence"/>
</dbReference>
<evidence type="ECO:0000259" key="3">
    <source>
        <dbReference type="PROSITE" id="PS50011"/>
    </source>
</evidence>
<dbReference type="PANTHER" id="PTHR23150:SF19">
    <property type="entry name" value="FORMYLGLYCINE-GENERATING ENZYME"/>
    <property type="match status" value="1"/>
</dbReference>
<keyword evidence="2" id="KW-1133">Transmembrane helix</keyword>
<sequence length="803" mass="89045">MARCAACFEQPFTMDEPCAKCGFRHGETEQGDALPIGTLLRERFAVGAVAEPSLPFGFHYRAWDKEFDNAVRLFEYCPKGIGFRDERGLGVHVRDDRGEMLFDTGLKGFESQIALLQELSHPCLVKIRTTFHEYGTFYVAKEPVLGVSLKAHLAMRRLTEGVAVHQVMPMLAALSQAHKAELLHGNIQPGVVRVSRSDHLVLDFFSTPFYQQARFVGDLRAGFNAAFRASGAFEDEIDAGDDVFSAGTLLAWMLNIQTARLQDAVTAEAQAPQSAGPEPEPHAPQGAKAAQEAAALEAAAAEEDPTAWLSAELVAVLREAVHRDPQQRFRTIDQLRAALSSVPAYQEYLQLQEPEAPPPRRVPTEEVEAGGLPPWMVSDWPWPAFGLGAMATILGVWQNTPLLVGSGMGLMGVGGLGGVAVLLARRAGRFTTPGAAPQRIAPWRNGYFKTVAAVKDGDDQGPIFGYLLEHFRKAEILGDLTNMQKLRDTFAQHAERDDRQLAAMDQAVKRQDQKRRQLTQAEESWARAVKVKDFDEMGRLLKAYQGADKTLYEQRRKQFGRLTKGKKKYVCKKVKMAFILIPAGSFLLGSNDGEANERPVTPVTLTRAFYMAKFPVTQGQWISLMKTKPWAGKAGAIDNPNAPATHVSHRQAVNYALKLNAALGVNQYRLPTEAEWEYACRAGHSDAWYFGHGRERLGQYAWFLDNTLEKGLTTAQQVGRKRNNVWGLYDMIGNVWEWCADSPWRYPGSAARDPHGDSEGFEYSVRGGSYQNTAWVCRVSVRGTNPADYTGPDQGFRLARNLE</sequence>
<dbReference type="InterPro" id="IPR000719">
    <property type="entry name" value="Prot_kinase_dom"/>
</dbReference>
<dbReference type="InterPro" id="IPR005532">
    <property type="entry name" value="SUMF_dom"/>
</dbReference>
<name>A0A8J7Q4I0_9BACT</name>
<keyword evidence="2" id="KW-0812">Transmembrane</keyword>
<reference evidence="4" key="1">
    <citation type="submission" date="2021-03" db="EMBL/GenBank/DDBJ databases">
        <authorList>
            <person name="Wang G."/>
        </authorList>
    </citation>
    <scope>NUCLEOTIDE SEQUENCE</scope>
    <source>
        <strain evidence="4">KCTC 12899</strain>
    </source>
</reference>
<dbReference type="RefSeq" id="WP_207856955.1">
    <property type="nucleotide sequence ID" value="NZ_JAFREP010000003.1"/>
</dbReference>
<protein>
    <submittedName>
        <fullName evidence="4">SUMF1/EgtB/PvdO family nonheme iron enzyme</fullName>
    </submittedName>
</protein>
<proteinExistence type="predicted"/>
<dbReference type="GO" id="GO:0120147">
    <property type="term" value="F:formylglycine-generating oxidase activity"/>
    <property type="evidence" value="ECO:0007669"/>
    <property type="project" value="TreeGrafter"/>
</dbReference>
<dbReference type="Gene3D" id="3.90.1580.10">
    <property type="entry name" value="paralog of FGE (formylglycine-generating enzyme)"/>
    <property type="match status" value="1"/>
</dbReference>
<dbReference type="Pfam" id="PF03781">
    <property type="entry name" value="FGE-sulfatase"/>
    <property type="match status" value="1"/>
</dbReference>
<dbReference type="SMART" id="SM00220">
    <property type="entry name" value="S_TKc"/>
    <property type="match status" value="1"/>
</dbReference>
<dbReference type="PROSITE" id="PS50011">
    <property type="entry name" value="PROTEIN_KINASE_DOM"/>
    <property type="match status" value="1"/>
</dbReference>
<evidence type="ECO:0000256" key="1">
    <source>
        <dbReference type="SAM" id="MobiDB-lite"/>
    </source>
</evidence>
<organism evidence="4 5">
    <name type="scientific">Acanthopleuribacter pedis</name>
    <dbReference type="NCBI Taxonomy" id="442870"/>
    <lineage>
        <taxon>Bacteria</taxon>
        <taxon>Pseudomonadati</taxon>
        <taxon>Acidobacteriota</taxon>
        <taxon>Holophagae</taxon>
        <taxon>Acanthopleuribacterales</taxon>
        <taxon>Acanthopleuribacteraceae</taxon>
        <taxon>Acanthopleuribacter</taxon>
    </lineage>
</organism>
<evidence type="ECO:0000313" key="4">
    <source>
        <dbReference type="EMBL" id="MBO1317611.1"/>
    </source>
</evidence>
<accession>A0A8J7Q4I0</accession>
<dbReference type="InterPro" id="IPR042095">
    <property type="entry name" value="SUMF_sf"/>
</dbReference>
<evidence type="ECO:0000256" key="2">
    <source>
        <dbReference type="SAM" id="Phobius"/>
    </source>
</evidence>
<comment type="caution">
    <text evidence="4">The sequence shown here is derived from an EMBL/GenBank/DDBJ whole genome shotgun (WGS) entry which is preliminary data.</text>
</comment>
<dbReference type="InterPro" id="IPR016187">
    <property type="entry name" value="CTDL_fold"/>
</dbReference>
<feature type="transmembrane region" description="Helical" evidence="2">
    <location>
        <begin position="380"/>
        <end position="397"/>
    </location>
</feature>
<dbReference type="InterPro" id="IPR051043">
    <property type="entry name" value="Sulfatase_Mod_Factor_Kinase"/>
</dbReference>
<keyword evidence="2" id="KW-0472">Membrane</keyword>
<dbReference type="SUPFAM" id="SSF56112">
    <property type="entry name" value="Protein kinase-like (PK-like)"/>
    <property type="match status" value="1"/>
</dbReference>
<dbReference type="AlphaFoldDB" id="A0A8J7Q4I0"/>
<dbReference type="EMBL" id="JAFREP010000003">
    <property type="protein sequence ID" value="MBO1317611.1"/>
    <property type="molecule type" value="Genomic_DNA"/>
</dbReference>
<feature type="domain" description="Protein kinase" evidence="3">
    <location>
        <begin position="38"/>
        <end position="349"/>
    </location>
</feature>
<dbReference type="InterPro" id="IPR011009">
    <property type="entry name" value="Kinase-like_dom_sf"/>
</dbReference>
<evidence type="ECO:0000313" key="5">
    <source>
        <dbReference type="Proteomes" id="UP000664417"/>
    </source>
</evidence>
<feature type="compositionally biased region" description="Low complexity" evidence="1">
    <location>
        <begin position="287"/>
        <end position="297"/>
    </location>
</feature>
<dbReference type="SUPFAM" id="SSF56436">
    <property type="entry name" value="C-type lectin-like"/>
    <property type="match status" value="1"/>
</dbReference>
<dbReference type="GO" id="GO:0004672">
    <property type="term" value="F:protein kinase activity"/>
    <property type="evidence" value="ECO:0007669"/>
    <property type="project" value="InterPro"/>
</dbReference>
<feature type="transmembrane region" description="Helical" evidence="2">
    <location>
        <begin position="403"/>
        <end position="424"/>
    </location>
</feature>
<dbReference type="GO" id="GO:0005524">
    <property type="term" value="F:ATP binding"/>
    <property type="evidence" value="ECO:0007669"/>
    <property type="project" value="InterPro"/>
</dbReference>
<feature type="region of interest" description="Disordered" evidence="1">
    <location>
        <begin position="265"/>
        <end position="297"/>
    </location>
</feature>
<dbReference type="PANTHER" id="PTHR23150">
    <property type="entry name" value="SULFATASE MODIFYING FACTOR 1, 2"/>
    <property type="match status" value="1"/>
</dbReference>
<gene>
    <name evidence="4" type="ORF">J3U88_03995</name>
</gene>
<keyword evidence="5" id="KW-1185">Reference proteome</keyword>